<sequence>MRLALIFKRTMVDRRSRSRHDPVVGLGPFLPHDFECALSGEADDLARASLAAGARLVLLQGDEVHMRITGPIVMDGCDPWCCPMRDLFREVAHQGPVLVWAALSWQGDDEALGNASVAARHGLVPLGQCP</sequence>
<comment type="caution">
    <text evidence="1">The sequence shown here is derived from an EMBL/GenBank/DDBJ whole genome shotgun (WGS) entry which is preliminary data.</text>
</comment>
<accession>A0ABQ1MJY8</accession>
<keyword evidence="2" id="KW-1185">Reference proteome</keyword>
<evidence type="ECO:0000313" key="2">
    <source>
        <dbReference type="Proteomes" id="UP000637769"/>
    </source>
</evidence>
<gene>
    <name evidence="1" type="ORF">GCM10007207_29160</name>
</gene>
<dbReference type="Proteomes" id="UP000637769">
    <property type="component" value="Unassembled WGS sequence"/>
</dbReference>
<organism evidence="1 2">
    <name type="scientific">Asaia siamensis</name>
    <dbReference type="NCBI Taxonomy" id="110479"/>
    <lineage>
        <taxon>Bacteria</taxon>
        <taxon>Pseudomonadati</taxon>
        <taxon>Pseudomonadota</taxon>
        <taxon>Alphaproteobacteria</taxon>
        <taxon>Acetobacterales</taxon>
        <taxon>Acetobacteraceae</taxon>
        <taxon>Asaia</taxon>
    </lineage>
</organism>
<reference evidence="2" key="1">
    <citation type="journal article" date="2019" name="Int. J. Syst. Evol. Microbiol.">
        <title>The Global Catalogue of Microorganisms (GCM) 10K type strain sequencing project: providing services to taxonomists for standard genome sequencing and annotation.</title>
        <authorList>
            <consortium name="The Broad Institute Genomics Platform"/>
            <consortium name="The Broad Institute Genome Sequencing Center for Infectious Disease"/>
            <person name="Wu L."/>
            <person name="Ma J."/>
        </authorList>
    </citation>
    <scope>NUCLEOTIDE SEQUENCE [LARGE SCALE GENOMIC DNA]</scope>
    <source>
        <strain evidence="2">CCM 7132</strain>
    </source>
</reference>
<dbReference type="EMBL" id="BMCH01000011">
    <property type="protein sequence ID" value="GGC42008.1"/>
    <property type="molecule type" value="Genomic_DNA"/>
</dbReference>
<protein>
    <submittedName>
        <fullName evidence="1">Uncharacterized protein</fullName>
    </submittedName>
</protein>
<proteinExistence type="predicted"/>
<name>A0ABQ1MJY8_9PROT</name>
<evidence type="ECO:0000313" key="1">
    <source>
        <dbReference type="EMBL" id="GGC42008.1"/>
    </source>
</evidence>